<evidence type="ECO:0000256" key="9">
    <source>
        <dbReference type="RuleBase" id="RU000589"/>
    </source>
</evidence>
<evidence type="ECO:0000256" key="2">
    <source>
        <dbReference type="ARBA" id="ARBA00005184"/>
    </source>
</evidence>
<evidence type="ECO:0000256" key="1">
    <source>
        <dbReference type="ARBA" id="ARBA00004191"/>
    </source>
</evidence>
<evidence type="ECO:0000256" key="6">
    <source>
        <dbReference type="ARBA" id="ARBA00022801"/>
    </source>
</evidence>
<evidence type="ECO:0000256" key="4">
    <source>
        <dbReference type="ARBA" id="ARBA00007786"/>
    </source>
</evidence>
<dbReference type="SMART" id="SM00856">
    <property type="entry name" value="PMEI"/>
    <property type="match status" value="1"/>
</dbReference>
<feature type="active site" evidence="8">
    <location>
        <position position="411"/>
    </location>
</feature>
<dbReference type="KEGG" id="cmo:103492141"/>
<comment type="catalytic activity">
    <reaction evidence="9">
        <text>[(1-&gt;4)-alpha-D-galacturonosyl methyl ester](n) + n H2O = [(1-&gt;4)-alpha-D-galacturonosyl](n) + n methanol + n H(+)</text>
        <dbReference type="Rhea" id="RHEA:22380"/>
        <dbReference type="Rhea" id="RHEA-COMP:14570"/>
        <dbReference type="Rhea" id="RHEA-COMP:14573"/>
        <dbReference type="ChEBI" id="CHEBI:15377"/>
        <dbReference type="ChEBI" id="CHEBI:15378"/>
        <dbReference type="ChEBI" id="CHEBI:17790"/>
        <dbReference type="ChEBI" id="CHEBI:140522"/>
        <dbReference type="ChEBI" id="CHEBI:140523"/>
        <dbReference type="EC" id="3.1.1.11"/>
    </reaction>
</comment>
<protein>
    <recommendedName>
        <fullName evidence="9">Pectinesterase</fullName>
        <ecNumber evidence="9">3.1.1.11</ecNumber>
    </recommendedName>
</protein>
<keyword evidence="10" id="KW-1133">Transmembrane helix</keyword>
<dbReference type="RefSeq" id="XP_008450602.2">
    <property type="nucleotide sequence ID" value="XM_008452380.3"/>
</dbReference>
<evidence type="ECO:0000256" key="10">
    <source>
        <dbReference type="SAM" id="Phobius"/>
    </source>
</evidence>
<dbReference type="Pfam" id="PF01095">
    <property type="entry name" value="Pectinesterase"/>
    <property type="match status" value="1"/>
</dbReference>
<dbReference type="CDD" id="cd15798">
    <property type="entry name" value="PMEI-like_3"/>
    <property type="match status" value="1"/>
</dbReference>
<comment type="function">
    <text evidence="9">Acts in the modification of cell walls via demethylesterification of cell wall pectin.</text>
</comment>
<dbReference type="GO" id="GO:0042545">
    <property type="term" value="P:cell wall modification"/>
    <property type="evidence" value="ECO:0007669"/>
    <property type="project" value="UniProtKB-UniRule"/>
</dbReference>
<dbReference type="SUPFAM" id="SSF101148">
    <property type="entry name" value="Plant invertase/pectin methylesterase inhibitor"/>
    <property type="match status" value="1"/>
</dbReference>
<dbReference type="InterPro" id="IPR035513">
    <property type="entry name" value="Invertase/methylesterase_inhib"/>
</dbReference>
<evidence type="ECO:0000259" key="11">
    <source>
        <dbReference type="SMART" id="SM00856"/>
    </source>
</evidence>
<comment type="subcellular location">
    <subcellularLocation>
        <location evidence="1 9">Secreted</location>
        <location evidence="1 9">Cell wall</location>
    </subcellularLocation>
</comment>
<keyword evidence="10" id="KW-0812">Transmembrane</keyword>
<dbReference type="InterPro" id="IPR006501">
    <property type="entry name" value="Pectinesterase_inhib_dom"/>
</dbReference>
<dbReference type="InterPro" id="IPR011050">
    <property type="entry name" value="Pectin_lyase_fold/virulence"/>
</dbReference>
<dbReference type="InterPro" id="IPR000070">
    <property type="entry name" value="Pectinesterase_cat"/>
</dbReference>
<proteinExistence type="inferred from homology"/>
<reference evidence="12" key="1">
    <citation type="submission" date="2025-05" db="UniProtKB">
        <authorList>
            <consortium name="RefSeq"/>
        </authorList>
    </citation>
    <scope>NUCLEOTIDE SEQUENCE [LARGE SCALE GENOMIC DNA]</scope>
</reference>
<gene>
    <name evidence="13" type="primary">LOC103492141</name>
</gene>
<dbReference type="InterPro" id="IPR033131">
    <property type="entry name" value="Pectinesterase_Asp_AS"/>
</dbReference>
<comment type="pathway">
    <text evidence="2 9">Glycan metabolism; pectin degradation; 2-dehydro-3-deoxy-D-gluconate from pectin: step 1/5.</text>
</comment>
<dbReference type="AlphaFoldDB" id="A0A1S3BPI8"/>
<evidence type="ECO:0000256" key="3">
    <source>
        <dbReference type="ARBA" id="ARBA00006027"/>
    </source>
</evidence>
<evidence type="ECO:0000313" key="12">
    <source>
        <dbReference type="Proteomes" id="UP001652600"/>
    </source>
</evidence>
<evidence type="ECO:0000313" key="13">
    <source>
        <dbReference type="RefSeq" id="XP_008450602.2"/>
    </source>
</evidence>
<dbReference type="InParanoid" id="A0A1S3BPI8"/>
<dbReference type="GeneID" id="103492141"/>
<feature type="transmembrane region" description="Helical" evidence="10">
    <location>
        <begin position="14"/>
        <end position="35"/>
    </location>
</feature>
<dbReference type="EC" id="3.1.1.11" evidence="9"/>
<feature type="domain" description="Pectinesterase inhibitor" evidence="11">
    <location>
        <begin position="56"/>
        <end position="208"/>
    </location>
</feature>
<dbReference type="InterPro" id="IPR018040">
    <property type="entry name" value="Pectinesterase_Tyr_AS"/>
</dbReference>
<keyword evidence="9" id="KW-0961">Cell wall biogenesis/degradation</keyword>
<dbReference type="SUPFAM" id="SSF51126">
    <property type="entry name" value="Pectin lyase-like"/>
    <property type="match status" value="1"/>
</dbReference>
<keyword evidence="6 9" id="KW-0378">Hydrolase</keyword>
<comment type="similarity">
    <text evidence="4">In the C-terminal section; belongs to the pectinesterase family.</text>
</comment>
<keyword evidence="10" id="KW-0472">Membrane</keyword>
<dbReference type="Proteomes" id="UP001652600">
    <property type="component" value="Chromosome 2"/>
</dbReference>
<dbReference type="UniPathway" id="UPA00545">
    <property type="reaction ID" value="UER00823"/>
</dbReference>
<keyword evidence="12" id="KW-1185">Reference proteome</keyword>
<reference evidence="13" key="2">
    <citation type="submission" date="2025-08" db="UniProtKB">
        <authorList>
            <consortium name="RefSeq"/>
        </authorList>
    </citation>
    <scope>IDENTIFICATION</scope>
    <source>
        <tissue evidence="13">Stem</tissue>
    </source>
</reference>
<dbReference type="Gene3D" id="2.160.20.10">
    <property type="entry name" value="Single-stranded right-handed beta-helix, Pectin lyase-like"/>
    <property type="match status" value="1"/>
</dbReference>
<dbReference type="Gene3D" id="1.20.140.40">
    <property type="entry name" value="Invertase/pectin methylesterase inhibitor family protein"/>
    <property type="match status" value="1"/>
</dbReference>
<organism evidence="12 13">
    <name type="scientific">Cucumis melo</name>
    <name type="common">Muskmelon</name>
    <dbReference type="NCBI Taxonomy" id="3656"/>
    <lineage>
        <taxon>Eukaryota</taxon>
        <taxon>Viridiplantae</taxon>
        <taxon>Streptophyta</taxon>
        <taxon>Embryophyta</taxon>
        <taxon>Tracheophyta</taxon>
        <taxon>Spermatophyta</taxon>
        <taxon>Magnoliopsida</taxon>
        <taxon>eudicotyledons</taxon>
        <taxon>Gunneridae</taxon>
        <taxon>Pentapetalae</taxon>
        <taxon>rosids</taxon>
        <taxon>fabids</taxon>
        <taxon>Cucurbitales</taxon>
        <taxon>Cucurbitaceae</taxon>
        <taxon>Benincaseae</taxon>
        <taxon>Cucumis</taxon>
    </lineage>
</organism>
<dbReference type="GO" id="GO:0030599">
    <property type="term" value="F:pectinesterase activity"/>
    <property type="evidence" value="ECO:0007669"/>
    <property type="project" value="UniProtKB-UniRule"/>
</dbReference>
<dbReference type="GO" id="GO:0004857">
    <property type="term" value="F:enzyme inhibitor activity"/>
    <property type="evidence" value="ECO:0007669"/>
    <property type="project" value="InterPro"/>
</dbReference>
<dbReference type="GO" id="GO:0045490">
    <property type="term" value="P:pectin catabolic process"/>
    <property type="evidence" value="ECO:0007669"/>
    <property type="project" value="UniProtKB-UniRule"/>
</dbReference>
<dbReference type="Pfam" id="PF04043">
    <property type="entry name" value="PMEI"/>
    <property type="match status" value="1"/>
</dbReference>
<evidence type="ECO:0000256" key="5">
    <source>
        <dbReference type="ARBA" id="ARBA00022512"/>
    </source>
</evidence>
<dbReference type="PROSITE" id="PS00503">
    <property type="entry name" value="PECTINESTERASE_2"/>
    <property type="match status" value="1"/>
</dbReference>
<accession>A0A1S3BPI8</accession>
<keyword evidence="5 9" id="KW-0134">Cell wall</keyword>
<dbReference type="Gramene" id="MELO3C015289.2.1">
    <property type="protein sequence ID" value="MELO3C015289.2.1"/>
    <property type="gene ID" value="MELO3C015289.2"/>
</dbReference>
<evidence type="ECO:0000256" key="8">
    <source>
        <dbReference type="PROSITE-ProRule" id="PRU10040"/>
    </source>
</evidence>
<dbReference type="PANTHER" id="PTHR31707">
    <property type="entry name" value="PECTINESTERASE"/>
    <property type="match status" value="1"/>
</dbReference>
<name>A0A1S3BPI8_CUCME</name>
<dbReference type="PROSITE" id="PS00800">
    <property type="entry name" value="PECTINESTERASE_1"/>
    <property type="match status" value="1"/>
</dbReference>
<dbReference type="InterPro" id="IPR012334">
    <property type="entry name" value="Pectin_lyas_fold"/>
</dbReference>
<sequence>MGYKDDDSQNKKRYAIIGVSSMLLVAMVVAVTVGVNLNQDGTSDPATGNKSHEISSSMKAIKAICQPTDYKQECIASLKATGNNSSDPQELVQAGFKAAMKLIQAAANKSVDLKALEKDPRTSKALAGCKELMDFAIDELKYSMNKLGEFDITKLDEMLIDIRIWLSATITYQETCLDGFQNTTGNAAEKMKKALKTSMKLSSNGLAMVSQFSSMLTELQIPGISRRRLLEIPVLGHDDYPDWANPGMRRLLAAGSRVKPNVVVAKDGSGQFRTIQAALDQVPKRKNNATYVIHIKAGVYQEYLQIKKTVTHLMLIGDGPKKTIITGNKNFVDGTPTFKTATVAVTAEHFMARDIGFENTAGPQKHQAVALRVQADKAVFYNCEMHGYQDTLYVHTMRQFYRDCTVSGTIDFIFGDAAAIFQGCTFLVRKPLPNQQCIVTAHGRKERRQPSALIIQNCSIKADKDLAPVQKQFRSFLGRPWKEYSRTIIMESYIGDLIQPEGWLPWAGDWGLKTCFYTEYNNYGPGSNKSKRVKWRGIKTITPQHALDFTAGRFVMGDRWIKPTGVPYVSGMTRTGGAAAAAH</sequence>
<dbReference type="NCBIfam" id="TIGR01614">
    <property type="entry name" value="PME_inhib"/>
    <property type="match status" value="1"/>
</dbReference>
<keyword evidence="7 9" id="KW-0063">Aspartyl esterase</keyword>
<evidence type="ECO:0000256" key="7">
    <source>
        <dbReference type="ARBA" id="ARBA00023085"/>
    </source>
</evidence>
<keyword evidence="9" id="KW-0964">Secreted</keyword>
<comment type="similarity">
    <text evidence="3">In the N-terminal section; belongs to the PMEI family.</text>
</comment>
<dbReference type="eggNOG" id="ENOG502QPZF">
    <property type="taxonomic scope" value="Eukaryota"/>
</dbReference>